<dbReference type="SMART" id="SM00448">
    <property type="entry name" value="REC"/>
    <property type="match status" value="1"/>
</dbReference>
<feature type="domain" description="Response regulatory" evidence="3">
    <location>
        <begin position="14"/>
        <end position="125"/>
    </location>
</feature>
<dbReference type="PANTHER" id="PTHR44591">
    <property type="entry name" value="STRESS RESPONSE REGULATOR PROTEIN 1"/>
    <property type="match status" value="1"/>
</dbReference>
<dbReference type="Proteomes" id="UP000292958">
    <property type="component" value="Unassembled WGS sequence"/>
</dbReference>
<accession>A0A4V6MFN8</accession>
<dbReference type="Pfam" id="PF00072">
    <property type="entry name" value="Response_reg"/>
    <property type="match status" value="1"/>
</dbReference>
<dbReference type="InterPro" id="IPR050595">
    <property type="entry name" value="Bact_response_regulator"/>
</dbReference>
<dbReference type="AlphaFoldDB" id="A0A4V6MFN8"/>
<dbReference type="RefSeq" id="WP_130424519.1">
    <property type="nucleotide sequence ID" value="NZ_SHKW01000003.1"/>
</dbReference>
<evidence type="ECO:0000313" key="5">
    <source>
        <dbReference type="Proteomes" id="UP000292958"/>
    </source>
</evidence>
<protein>
    <submittedName>
        <fullName evidence="4">CheY-like chemotaxis protein</fullName>
    </submittedName>
</protein>
<keyword evidence="1 2" id="KW-0597">Phosphoprotein</keyword>
<dbReference type="EMBL" id="SHKW01000003">
    <property type="protein sequence ID" value="RZU35246.1"/>
    <property type="molecule type" value="Genomic_DNA"/>
</dbReference>
<evidence type="ECO:0000313" key="4">
    <source>
        <dbReference type="EMBL" id="RZU35246.1"/>
    </source>
</evidence>
<evidence type="ECO:0000259" key="3">
    <source>
        <dbReference type="PROSITE" id="PS50110"/>
    </source>
</evidence>
<dbReference type="SUPFAM" id="SSF52172">
    <property type="entry name" value="CheY-like"/>
    <property type="match status" value="1"/>
</dbReference>
<dbReference type="InterPro" id="IPR011006">
    <property type="entry name" value="CheY-like_superfamily"/>
</dbReference>
<evidence type="ECO:0000256" key="2">
    <source>
        <dbReference type="PROSITE-ProRule" id="PRU00169"/>
    </source>
</evidence>
<gene>
    <name evidence="4" type="ORF">BDD14_6009</name>
</gene>
<keyword evidence="5" id="KW-1185">Reference proteome</keyword>
<dbReference type="InterPro" id="IPR001789">
    <property type="entry name" value="Sig_transdc_resp-reg_receiver"/>
</dbReference>
<sequence length="150" mass="16749">MSSNQLPQPLPKYCILCVDDEHIGLGVRTALLEDEGYFVTAVSCPLMALEYDVSQFHLAILDFDMPGLNGFQLLLRLRAAHASFPIVLLSGMSRELPNDIRAMFSSCLDKGEPIHILLNTIRSYLTPIPDPAECRVMGRDAHPLYGRHQL</sequence>
<feature type="modified residue" description="4-aspartylphosphate" evidence="2">
    <location>
        <position position="62"/>
    </location>
</feature>
<dbReference type="CDD" id="cd00156">
    <property type="entry name" value="REC"/>
    <property type="match status" value="1"/>
</dbReference>
<name>A0A4V6MFN8_9BACT</name>
<proteinExistence type="predicted"/>
<dbReference type="PANTHER" id="PTHR44591:SF3">
    <property type="entry name" value="RESPONSE REGULATORY DOMAIN-CONTAINING PROTEIN"/>
    <property type="match status" value="1"/>
</dbReference>
<dbReference type="GO" id="GO:0000160">
    <property type="term" value="P:phosphorelay signal transduction system"/>
    <property type="evidence" value="ECO:0007669"/>
    <property type="project" value="InterPro"/>
</dbReference>
<evidence type="ECO:0000256" key="1">
    <source>
        <dbReference type="ARBA" id="ARBA00022553"/>
    </source>
</evidence>
<reference evidence="4 5" key="1">
    <citation type="submission" date="2019-02" db="EMBL/GenBank/DDBJ databases">
        <title>Genomic Encyclopedia of Archaeal and Bacterial Type Strains, Phase II (KMG-II): from individual species to whole genera.</title>
        <authorList>
            <person name="Goeker M."/>
        </authorList>
    </citation>
    <scope>NUCLEOTIDE SEQUENCE [LARGE SCALE GENOMIC DNA]</scope>
    <source>
        <strain evidence="4 5">DSM 18101</strain>
    </source>
</reference>
<comment type="caution">
    <text evidence="4">The sequence shown here is derived from an EMBL/GenBank/DDBJ whole genome shotgun (WGS) entry which is preliminary data.</text>
</comment>
<dbReference type="Gene3D" id="3.40.50.2300">
    <property type="match status" value="1"/>
</dbReference>
<dbReference type="PROSITE" id="PS50110">
    <property type="entry name" value="RESPONSE_REGULATORY"/>
    <property type="match status" value="1"/>
</dbReference>
<dbReference type="OrthoDB" id="122172at2"/>
<organism evidence="4 5">
    <name type="scientific">Edaphobacter modestus</name>
    <dbReference type="NCBI Taxonomy" id="388466"/>
    <lineage>
        <taxon>Bacteria</taxon>
        <taxon>Pseudomonadati</taxon>
        <taxon>Acidobacteriota</taxon>
        <taxon>Terriglobia</taxon>
        <taxon>Terriglobales</taxon>
        <taxon>Acidobacteriaceae</taxon>
        <taxon>Edaphobacter</taxon>
    </lineage>
</organism>